<dbReference type="SMART" id="SM00015">
    <property type="entry name" value="IQ"/>
    <property type="match status" value="4"/>
</dbReference>
<organism evidence="5 6">
    <name type="scientific">Phytophthora cactorum</name>
    <dbReference type="NCBI Taxonomy" id="29920"/>
    <lineage>
        <taxon>Eukaryota</taxon>
        <taxon>Sar</taxon>
        <taxon>Stramenopiles</taxon>
        <taxon>Oomycota</taxon>
        <taxon>Peronosporomycetes</taxon>
        <taxon>Peronosporales</taxon>
        <taxon>Peronosporaceae</taxon>
        <taxon>Phytophthora</taxon>
    </lineage>
</organism>
<dbReference type="VEuPathDB" id="FungiDB:PC110_g1895"/>
<dbReference type="InterPro" id="IPR058923">
    <property type="entry name" value="RCC1-like_dom"/>
</dbReference>
<name>A0A8T1V5W8_9STRA</name>
<feature type="repeat" description="RCC1" evidence="2">
    <location>
        <begin position="791"/>
        <end position="842"/>
    </location>
</feature>
<comment type="caution">
    <text evidence="5">The sequence shown here is derived from an EMBL/GenBank/DDBJ whole genome shotgun (WGS) entry which is preliminary data.</text>
</comment>
<evidence type="ECO:0000256" key="2">
    <source>
        <dbReference type="PROSITE-ProRule" id="PRU00235"/>
    </source>
</evidence>
<feature type="repeat" description="RCC1" evidence="2">
    <location>
        <begin position="503"/>
        <end position="564"/>
    </location>
</feature>
<feature type="repeat" description="RCC1" evidence="2">
    <location>
        <begin position="843"/>
        <end position="893"/>
    </location>
</feature>
<feature type="region of interest" description="Disordered" evidence="3">
    <location>
        <begin position="390"/>
        <end position="441"/>
    </location>
</feature>
<dbReference type="PROSITE" id="PS50012">
    <property type="entry name" value="RCC1_3"/>
    <property type="match status" value="7"/>
</dbReference>
<proteinExistence type="predicted"/>
<feature type="repeat" description="RCC1" evidence="2">
    <location>
        <begin position="565"/>
        <end position="618"/>
    </location>
</feature>
<evidence type="ECO:0000256" key="3">
    <source>
        <dbReference type="SAM" id="MobiDB-lite"/>
    </source>
</evidence>
<evidence type="ECO:0000256" key="1">
    <source>
        <dbReference type="ARBA" id="ARBA00022737"/>
    </source>
</evidence>
<feature type="repeat" description="RCC1" evidence="2">
    <location>
        <begin position="677"/>
        <end position="738"/>
    </location>
</feature>
<protein>
    <recommendedName>
        <fullName evidence="4">RCC1-like domain-containing protein</fullName>
    </recommendedName>
</protein>
<dbReference type="Pfam" id="PF25390">
    <property type="entry name" value="WD40_RLD"/>
    <property type="match status" value="1"/>
</dbReference>
<dbReference type="InterPro" id="IPR000408">
    <property type="entry name" value="Reg_chr_condens"/>
</dbReference>
<dbReference type="OrthoDB" id="10256179at2759"/>
<sequence length="916" mass="101444">MTSTSLPDTATSSPTNTQLSKAPANAEALPAFEGDNENAAAQKPKTSSSIFPNDLLSSMTPYLTCQRCNSVTFVDLKRVRRKADQLAAAKAGEGEDTTCLYEQVPKCPGCGSTRYLRAGVVSFQEQIEEERNAIKEFERRRVPATALLQRIARGFLGRMEFRRRLVERERYLRKIKRAATKIQTRVRGMQARRRTVIERCLRIIRFMAPQILSYALASRLNEPPVFWYSNTAELSVFYWNYREYVRRSGGKPTLIKVENNVLEITRRVLRREYTLVSRIQARWRGLATRMVFREFKRQKGWLRGIQQSPAVKIQRLVRGVASRRRCQALQVTIKYPAQRKAYRKEMAAREKQTKALAFRQRLMAKYKQQFQINRTTRMIVPKVNVPLNAKKYGADSSDEEDENDLSPETNSHVQHLLKSSDSFMKKDKSAAKTSDGATLSRNPNAVRFAEIKRQLESKRGKLRGPKLHVLKAQMYAPATTSNATEISEQDPKKRNNLMSSSECVVVAFGCNDDGQLGTGAKRRPILAIDDVSASNFPQQLGCLQDEDVVAVSCGSRHTMALTVSGAVYSWGWGSMGQLGHGDLKSINEPQKIAFFEQEGLVVDYISCGGCHSAAVTNDGTLYMWGESHWGQLGLPKEYEAAHESLPVKCPMPKGEADETIVKISCGGTHTAALTSLGRVYVWGRGDSGQLGIGSVWLKDTENQGLMGASRPHLLKGFNGEKVVQVACGAFHSAAVTEQGHVYIWGKEDYGMLGVGQSSDQQTPKRLEFFDDIPVLRVSCGGWHTVVVAKSGDCYAFGRGEYGRLGLGDTKSRTRPQLVKALKGKTVIQAACGGSHTLFVTSDGVAYVAGRPDHGRLGLTDMKALAVPTLLDLGPIPVRQFSAGGAHSVALMHSSRPIFSPMISPIPSSKSVPHDEL</sequence>
<keyword evidence="1" id="KW-0677">Repeat</keyword>
<gene>
    <name evidence="5" type="ORF">JG687_00000098</name>
</gene>
<dbReference type="PANTHER" id="PTHR45622">
    <property type="entry name" value="UBIQUITIN-PROTEIN LIGASE E3A-RELATED"/>
    <property type="match status" value="1"/>
</dbReference>
<feature type="compositionally biased region" description="Polar residues" evidence="3">
    <location>
        <begin position="1"/>
        <end position="20"/>
    </location>
</feature>
<feature type="region of interest" description="Disordered" evidence="3">
    <location>
        <begin position="1"/>
        <end position="28"/>
    </location>
</feature>
<dbReference type="InterPro" id="IPR000048">
    <property type="entry name" value="IQ_motif_EF-hand-BS"/>
</dbReference>
<dbReference type="PROSITE" id="PS50096">
    <property type="entry name" value="IQ"/>
    <property type="match status" value="4"/>
</dbReference>
<dbReference type="Proteomes" id="UP000688947">
    <property type="component" value="Unassembled WGS sequence"/>
</dbReference>
<feature type="domain" description="RCC1-like" evidence="4">
    <location>
        <begin position="505"/>
        <end position="889"/>
    </location>
</feature>
<dbReference type="VEuPathDB" id="FungiDB:PC110_g19546"/>
<evidence type="ECO:0000313" key="5">
    <source>
        <dbReference type="EMBL" id="KAG6974898.1"/>
    </source>
</evidence>
<accession>A0A8T1V5W8</accession>
<feature type="compositionally biased region" description="Acidic residues" evidence="3">
    <location>
        <begin position="396"/>
        <end position="405"/>
    </location>
</feature>
<dbReference type="GO" id="GO:0061630">
    <property type="term" value="F:ubiquitin protein ligase activity"/>
    <property type="evidence" value="ECO:0007669"/>
    <property type="project" value="TreeGrafter"/>
</dbReference>
<dbReference type="PROSITE" id="PS00626">
    <property type="entry name" value="RCC1_2"/>
    <property type="match status" value="5"/>
</dbReference>
<feature type="repeat" description="RCC1" evidence="2">
    <location>
        <begin position="739"/>
        <end position="790"/>
    </location>
</feature>
<dbReference type="PANTHER" id="PTHR45622:SF44">
    <property type="entry name" value="REGULATOR OF CHROMOSOME CONDENSATION (RCC1) FAMILY PROTEIN"/>
    <property type="match status" value="1"/>
</dbReference>
<feature type="repeat" description="RCC1" evidence="2">
    <location>
        <begin position="619"/>
        <end position="676"/>
    </location>
</feature>
<dbReference type="Pfam" id="PF00612">
    <property type="entry name" value="IQ"/>
    <property type="match status" value="1"/>
</dbReference>
<evidence type="ECO:0000313" key="6">
    <source>
        <dbReference type="Proteomes" id="UP000688947"/>
    </source>
</evidence>
<dbReference type="AlphaFoldDB" id="A0A8T1V5W8"/>
<dbReference type="EMBL" id="JAENGZ010000002">
    <property type="protein sequence ID" value="KAG6974898.1"/>
    <property type="molecule type" value="Genomic_DNA"/>
</dbReference>
<reference evidence="5" key="1">
    <citation type="submission" date="2021-01" db="EMBL/GenBank/DDBJ databases">
        <title>Phytophthora aleatoria, a newly-described species from Pinus radiata is distinct from Phytophthora cactorum isolates based on comparative genomics.</title>
        <authorList>
            <person name="Mcdougal R."/>
            <person name="Panda P."/>
            <person name="Williams N."/>
            <person name="Studholme D.J."/>
        </authorList>
    </citation>
    <scope>NUCLEOTIDE SEQUENCE</scope>
    <source>
        <strain evidence="5">NZFS 3830</strain>
    </source>
</reference>
<evidence type="ECO:0000259" key="4">
    <source>
        <dbReference type="Pfam" id="PF25390"/>
    </source>
</evidence>
<dbReference type="InterPro" id="IPR051709">
    <property type="entry name" value="Ub-ligase/GTPase-reg"/>
</dbReference>